<protein>
    <submittedName>
        <fullName evidence="2">GSVIVT01012776001, DGK</fullName>
    </submittedName>
</protein>
<feature type="compositionally biased region" description="Basic residues" evidence="1">
    <location>
        <begin position="67"/>
        <end position="81"/>
    </location>
</feature>
<reference evidence="2" key="2">
    <citation type="journal article" date="2015" name="Data Brief">
        <title>Shoot transcriptome of the giant reed, Arundo donax.</title>
        <authorList>
            <person name="Barrero R.A."/>
            <person name="Guerrero F.D."/>
            <person name="Moolhuijzen P."/>
            <person name="Goolsby J.A."/>
            <person name="Tidwell J."/>
            <person name="Bellgard S.E."/>
            <person name="Bellgard M.I."/>
        </authorList>
    </citation>
    <scope>NUCLEOTIDE SEQUENCE</scope>
    <source>
        <tissue evidence="2">Shoot tissue taken approximately 20 cm above the soil surface</tissue>
    </source>
</reference>
<dbReference type="EMBL" id="GBRH01198502">
    <property type="protein sequence ID" value="JAD99393.1"/>
    <property type="molecule type" value="Transcribed_RNA"/>
</dbReference>
<accession>A0A0A9EK52</accession>
<feature type="region of interest" description="Disordered" evidence="1">
    <location>
        <begin position="48"/>
        <end position="81"/>
    </location>
</feature>
<reference evidence="2" key="1">
    <citation type="submission" date="2014-09" db="EMBL/GenBank/DDBJ databases">
        <authorList>
            <person name="Magalhaes I.L.F."/>
            <person name="Oliveira U."/>
            <person name="Santos F.R."/>
            <person name="Vidigal T.H.D.A."/>
            <person name="Brescovit A.D."/>
            <person name="Santos A.J."/>
        </authorList>
    </citation>
    <scope>NUCLEOTIDE SEQUENCE</scope>
    <source>
        <tissue evidence="2">Shoot tissue taken approximately 20 cm above the soil surface</tissue>
    </source>
</reference>
<name>A0A0A9EK52_ARUDO</name>
<evidence type="ECO:0000313" key="2">
    <source>
        <dbReference type="EMBL" id="JAD99393.1"/>
    </source>
</evidence>
<proteinExistence type="predicted"/>
<sequence length="81" mass="8625">MSGPCYTAIGLLTIVFDSHVEKAVISIRVSHVNLADTVSCAVAHTPGAGEPAMCAGRPSEQRPSKQPGRRKGRRVARRKVS</sequence>
<dbReference type="AlphaFoldDB" id="A0A0A9EK52"/>
<evidence type="ECO:0000256" key="1">
    <source>
        <dbReference type="SAM" id="MobiDB-lite"/>
    </source>
</evidence>
<organism evidence="2">
    <name type="scientific">Arundo donax</name>
    <name type="common">Giant reed</name>
    <name type="synonym">Donax arundinaceus</name>
    <dbReference type="NCBI Taxonomy" id="35708"/>
    <lineage>
        <taxon>Eukaryota</taxon>
        <taxon>Viridiplantae</taxon>
        <taxon>Streptophyta</taxon>
        <taxon>Embryophyta</taxon>
        <taxon>Tracheophyta</taxon>
        <taxon>Spermatophyta</taxon>
        <taxon>Magnoliopsida</taxon>
        <taxon>Liliopsida</taxon>
        <taxon>Poales</taxon>
        <taxon>Poaceae</taxon>
        <taxon>PACMAD clade</taxon>
        <taxon>Arundinoideae</taxon>
        <taxon>Arundineae</taxon>
        <taxon>Arundo</taxon>
    </lineage>
</organism>